<dbReference type="PROSITE" id="PS51192">
    <property type="entry name" value="HELICASE_ATP_BIND_1"/>
    <property type="match status" value="1"/>
</dbReference>
<proteinExistence type="predicted"/>
<dbReference type="Proteomes" id="UP000774130">
    <property type="component" value="Unassembled WGS sequence"/>
</dbReference>
<feature type="domain" description="Helicase C-terminal" evidence="5">
    <location>
        <begin position="285"/>
        <end position="433"/>
    </location>
</feature>
<feature type="domain" description="Helicase ATP-binding" evidence="4">
    <location>
        <begin position="105"/>
        <end position="256"/>
    </location>
</feature>
<dbReference type="Pfam" id="PF04851">
    <property type="entry name" value="ResIII"/>
    <property type="match status" value="1"/>
</dbReference>
<keyword evidence="6" id="KW-0378">Hydrolase</keyword>
<protein>
    <submittedName>
        <fullName evidence="6">DEAD/DEAH box helicase family protein</fullName>
    </submittedName>
</protein>
<dbReference type="InterPro" id="IPR006935">
    <property type="entry name" value="Helicase/UvrB_N"/>
</dbReference>
<evidence type="ECO:0000259" key="5">
    <source>
        <dbReference type="PROSITE" id="PS51194"/>
    </source>
</evidence>
<keyword evidence="3" id="KW-0238">DNA-binding</keyword>
<name>A0ABS6T7J3_9ENTE</name>
<dbReference type="Pfam" id="PF00271">
    <property type="entry name" value="Helicase_C"/>
    <property type="match status" value="1"/>
</dbReference>
<keyword evidence="7" id="KW-1185">Reference proteome</keyword>
<dbReference type="EMBL" id="JAHUZB010000001">
    <property type="protein sequence ID" value="MBV7389118.1"/>
    <property type="molecule type" value="Genomic_DNA"/>
</dbReference>
<dbReference type="SMART" id="SM00487">
    <property type="entry name" value="DEXDc"/>
    <property type="match status" value="1"/>
</dbReference>
<dbReference type="PANTHER" id="PTHR30580">
    <property type="entry name" value="PRIMOSOMAL PROTEIN N"/>
    <property type="match status" value="1"/>
</dbReference>
<evidence type="ECO:0000313" key="7">
    <source>
        <dbReference type="Proteomes" id="UP000774130"/>
    </source>
</evidence>
<dbReference type="PANTHER" id="PTHR30580:SF1">
    <property type="entry name" value="COMF OPERON PROTEIN 1"/>
    <property type="match status" value="1"/>
</dbReference>
<evidence type="ECO:0000313" key="6">
    <source>
        <dbReference type="EMBL" id="MBV7389118.1"/>
    </source>
</evidence>
<organism evidence="6 7">
    <name type="scientific">Enterococcus alishanensis</name>
    <dbReference type="NCBI Taxonomy" id="1303817"/>
    <lineage>
        <taxon>Bacteria</taxon>
        <taxon>Bacillati</taxon>
        <taxon>Bacillota</taxon>
        <taxon>Bacilli</taxon>
        <taxon>Lactobacillales</taxon>
        <taxon>Enterococcaceae</taxon>
        <taxon>Enterococcus</taxon>
    </lineage>
</organism>
<dbReference type="InterPro" id="IPR014001">
    <property type="entry name" value="Helicase_ATP-bd"/>
</dbReference>
<dbReference type="InterPro" id="IPR001650">
    <property type="entry name" value="Helicase_C-like"/>
</dbReference>
<reference evidence="6 7" key="1">
    <citation type="submission" date="2021-06" db="EMBL/GenBank/DDBJ databases">
        <title>Enterococcus alishanensis sp. nov., a novel lactic acid bacterium isolated from fresh coffee beans.</title>
        <authorList>
            <person name="Chen Y.-S."/>
        </authorList>
    </citation>
    <scope>NUCLEOTIDE SEQUENCE [LARGE SCALE GENOMIC DNA]</scope>
    <source>
        <strain evidence="6 7">ALS3</strain>
    </source>
</reference>
<dbReference type="RefSeq" id="WP_218324190.1">
    <property type="nucleotide sequence ID" value="NZ_JAHUZB010000001.1"/>
</dbReference>
<dbReference type="SMART" id="SM00490">
    <property type="entry name" value="HELICc"/>
    <property type="match status" value="1"/>
</dbReference>
<sequence>MWGQYLALEEWQTFYPKVSLEQAHQLPAMNQISVDSYRCNRCGSICQKQVPAGFFYCYQCITLGRMTSQKDLYFFPVPEKKPREIFLNWDKTLSISQQEIADQLQADQKKGASFLLWAVTGAGKTEMLFQLIQRNLAVGNRVCLTSPRVDVCNELHLRMLQAFPQEEINLYHGQKRIEGAGQFVICTVHQLLRYRDYFDLMIVDEVDAFPYANNPLLQATVEKAQVRSGKRVYLSATPNAELKKAVDFCYRLPARFHRRPLPVPEILLAVTLAKKMYRGRLSQKVLSRLLALLGKNDVLLFCPSVSSLLAVAQFLQKEFPDCQMTTVHAQDQERAMKVDGMRQAKYQLLLTTTILERGVTFEKVSVVVLEASHRVFNQAALVQIAGRADRKGDFHEAEVVFVTSEMTLTIKKALAEIKENNQLAFTRGLLNEM</sequence>
<keyword evidence="1" id="KW-0547">Nucleotide-binding</keyword>
<evidence type="ECO:0000256" key="3">
    <source>
        <dbReference type="ARBA" id="ARBA00023125"/>
    </source>
</evidence>
<keyword evidence="2" id="KW-0067">ATP-binding</keyword>
<evidence type="ECO:0000256" key="1">
    <source>
        <dbReference type="ARBA" id="ARBA00022741"/>
    </source>
</evidence>
<comment type="caution">
    <text evidence="6">The sequence shown here is derived from an EMBL/GenBank/DDBJ whole genome shotgun (WGS) entry which is preliminary data.</text>
</comment>
<dbReference type="GO" id="GO:0004386">
    <property type="term" value="F:helicase activity"/>
    <property type="evidence" value="ECO:0007669"/>
    <property type="project" value="UniProtKB-KW"/>
</dbReference>
<gene>
    <name evidence="6" type="ORF">KUA55_00385</name>
</gene>
<dbReference type="PROSITE" id="PS51194">
    <property type="entry name" value="HELICASE_CTER"/>
    <property type="match status" value="1"/>
</dbReference>
<evidence type="ECO:0000259" key="4">
    <source>
        <dbReference type="PROSITE" id="PS51192"/>
    </source>
</evidence>
<accession>A0ABS6T7J3</accession>
<keyword evidence="6" id="KW-0347">Helicase</keyword>
<evidence type="ECO:0000256" key="2">
    <source>
        <dbReference type="ARBA" id="ARBA00022840"/>
    </source>
</evidence>